<evidence type="ECO:0000313" key="1">
    <source>
        <dbReference type="EMBL" id="MDR6807347.1"/>
    </source>
</evidence>
<comment type="caution">
    <text evidence="1">The sequence shown here is derived from an EMBL/GenBank/DDBJ whole genome shotgun (WGS) entry which is preliminary data.</text>
</comment>
<name>A0ABU1R287_9BACT</name>
<gene>
    <name evidence="1" type="ORF">J2W84_004398</name>
</gene>
<evidence type="ECO:0000313" key="2">
    <source>
        <dbReference type="Proteomes" id="UP001264980"/>
    </source>
</evidence>
<keyword evidence="2" id="KW-1185">Reference proteome</keyword>
<proteinExistence type="predicted"/>
<accession>A0ABU1R287</accession>
<organism evidence="1 2">
    <name type="scientific">Dyadobacter fermentans</name>
    <dbReference type="NCBI Taxonomy" id="94254"/>
    <lineage>
        <taxon>Bacteria</taxon>
        <taxon>Pseudomonadati</taxon>
        <taxon>Bacteroidota</taxon>
        <taxon>Cytophagia</taxon>
        <taxon>Cytophagales</taxon>
        <taxon>Spirosomataceae</taxon>
        <taxon>Dyadobacter</taxon>
    </lineage>
</organism>
<dbReference type="Proteomes" id="UP001264980">
    <property type="component" value="Unassembled WGS sequence"/>
</dbReference>
<protein>
    <submittedName>
        <fullName evidence="1">Uncharacterized protein</fullName>
    </submittedName>
</protein>
<sequence>MKHGIELDSEVCAVYQFTQLDHFAKGHFVAHVKAGHLNELIVRFVRQVEKFAVDIDAVDKPAEIQKIQDLKRSFDIAKVKDNTGS</sequence>
<dbReference type="RefSeq" id="WP_309987691.1">
    <property type="nucleotide sequence ID" value="NZ_JAVDTI010000004.1"/>
</dbReference>
<reference evidence="1 2" key="1">
    <citation type="submission" date="2023-07" db="EMBL/GenBank/DDBJ databases">
        <title>Sorghum-associated microbial communities from plants grown in Nebraska, USA.</title>
        <authorList>
            <person name="Schachtman D."/>
        </authorList>
    </citation>
    <scope>NUCLEOTIDE SEQUENCE [LARGE SCALE GENOMIC DNA]</scope>
    <source>
        <strain evidence="1 2">BE57</strain>
    </source>
</reference>
<dbReference type="EMBL" id="JAVDTI010000004">
    <property type="protein sequence ID" value="MDR6807347.1"/>
    <property type="molecule type" value="Genomic_DNA"/>
</dbReference>